<keyword evidence="7" id="KW-0539">Nucleus</keyword>
<dbReference type="GO" id="GO:0000444">
    <property type="term" value="C:MIS12/MIND type complex"/>
    <property type="evidence" value="ECO:0007669"/>
    <property type="project" value="InterPro"/>
</dbReference>
<gene>
    <name evidence="12" type="ORF">PBRASI_LOCUS1108</name>
</gene>
<sequence length="189" mass="21469">MSKRRQPQQMQSGKLQQQEGSRVKRLKGAFQRGLVDTLKDSSYPKLASAFPALAEKAPDNLQAAHEQTQEFDAIIEKYDVVAKLNELDTLINEAIENKRNGHTPSGSIVGTHISPAARVRSKAMEARLQEKARLLEELNKVESDNTNLKIELKTKKQRQRVLETDLINLVKELQQVEEFLQQKLIESEL</sequence>
<evidence type="ECO:0000256" key="9">
    <source>
        <dbReference type="ARBA" id="ARBA00023328"/>
    </source>
</evidence>
<dbReference type="Proteomes" id="UP000789739">
    <property type="component" value="Unassembled WGS sequence"/>
</dbReference>
<evidence type="ECO:0000256" key="8">
    <source>
        <dbReference type="ARBA" id="ARBA00023306"/>
    </source>
</evidence>
<evidence type="ECO:0000256" key="11">
    <source>
        <dbReference type="SAM" id="MobiDB-lite"/>
    </source>
</evidence>
<evidence type="ECO:0000256" key="3">
    <source>
        <dbReference type="ARBA" id="ARBA00022454"/>
    </source>
</evidence>
<keyword evidence="13" id="KW-1185">Reference proteome</keyword>
<keyword evidence="8" id="KW-0131">Cell cycle</keyword>
<protein>
    <submittedName>
        <fullName evidence="12">902_t:CDS:1</fullName>
    </submittedName>
</protein>
<comment type="subcellular location">
    <subcellularLocation>
        <location evidence="2">Chromosome</location>
        <location evidence="2">Centromere</location>
        <location evidence="2">Kinetochore</location>
    </subcellularLocation>
    <subcellularLocation>
        <location evidence="1">Nucleus</location>
    </subcellularLocation>
</comment>
<keyword evidence="10" id="KW-0175">Coiled coil</keyword>
<reference evidence="12" key="1">
    <citation type="submission" date="2021-06" db="EMBL/GenBank/DDBJ databases">
        <authorList>
            <person name="Kallberg Y."/>
            <person name="Tangrot J."/>
            <person name="Rosling A."/>
        </authorList>
    </citation>
    <scope>NUCLEOTIDE SEQUENCE</scope>
    <source>
        <strain evidence="12">BR232B</strain>
    </source>
</reference>
<evidence type="ECO:0000256" key="5">
    <source>
        <dbReference type="ARBA" id="ARBA00022776"/>
    </source>
</evidence>
<evidence type="ECO:0000256" key="2">
    <source>
        <dbReference type="ARBA" id="ARBA00004629"/>
    </source>
</evidence>
<feature type="coiled-coil region" evidence="10">
    <location>
        <begin position="121"/>
        <end position="158"/>
    </location>
</feature>
<organism evidence="12 13">
    <name type="scientific">Paraglomus brasilianum</name>
    <dbReference type="NCBI Taxonomy" id="144538"/>
    <lineage>
        <taxon>Eukaryota</taxon>
        <taxon>Fungi</taxon>
        <taxon>Fungi incertae sedis</taxon>
        <taxon>Mucoromycota</taxon>
        <taxon>Glomeromycotina</taxon>
        <taxon>Glomeromycetes</taxon>
        <taxon>Paraglomerales</taxon>
        <taxon>Paraglomeraceae</taxon>
        <taxon>Paraglomus</taxon>
    </lineage>
</organism>
<keyword evidence="4" id="KW-0132">Cell division</keyword>
<evidence type="ECO:0000256" key="7">
    <source>
        <dbReference type="ARBA" id="ARBA00023242"/>
    </source>
</evidence>
<dbReference type="GO" id="GO:0051301">
    <property type="term" value="P:cell division"/>
    <property type="evidence" value="ECO:0007669"/>
    <property type="project" value="UniProtKB-KW"/>
</dbReference>
<name>A0A9N8Z4G2_9GLOM</name>
<comment type="caution">
    <text evidence="12">The sequence shown here is derived from an EMBL/GenBank/DDBJ whole genome shotgun (WGS) entry which is preliminary data.</text>
</comment>
<evidence type="ECO:0000256" key="6">
    <source>
        <dbReference type="ARBA" id="ARBA00022838"/>
    </source>
</evidence>
<keyword evidence="9" id="KW-0137">Centromere</keyword>
<dbReference type="OrthoDB" id="18453at2759"/>
<dbReference type="PANTHER" id="PTHR15459">
    <property type="entry name" value="POLYAMINE-MODULATED FACTOR 1"/>
    <property type="match status" value="1"/>
</dbReference>
<feature type="region of interest" description="Disordered" evidence="11">
    <location>
        <begin position="1"/>
        <end position="23"/>
    </location>
</feature>
<proteinExistence type="predicted"/>
<keyword evidence="5" id="KW-0498">Mitosis</keyword>
<dbReference type="InterPro" id="IPR007128">
    <property type="entry name" value="PMF1/Nnf1"/>
</dbReference>
<keyword evidence="6" id="KW-0995">Kinetochore</keyword>
<dbReference type="EMBL" id="CAJVPI010000066">
    <property type="protein sequence ID" value="CAG8471786.1"/>
    <property type="molecule type" value="Genomic_DNA"/>
</dbReference>
<evidence type="ECO:0000313" key="12">
    <source>
        <dbReference type="EMBL" id="CAG8471786.1"/>
    </source>
</evidence>
<dbReference type="GO" id="GO:0007059">
    <property type="term" value="P:chromosome segregation"/>
    <property type="evidence" value="ECO:0007669"/>
    <property type="project" value="TreeGrafter"/>
</dbReference>
<feature type="compositionally biased region" description="Polar residues" evidence="11">
    <location>
        <begin position="7"/>
        <end position="20"/>
    </location>
</feature>
<evidence type="ECO:0000256" key="1">
    <source>
        <dbReference type="ARBA" id="ARBA00004123"/>
    </source>
</evidence>
<evidence type="ECO:0000313" key="13">
    <source>
        <dbReference type="Proteomes" id="UP000789739"/>
    </source>
</evidence>
<evidence type="ECO:0000256" key="10">
    <source>
        <dbReference type="SAM" id="Coils"/>
    </source>
</evidence>
<dbReference type="GO" id="GO:0005634">
    <property type="term" value="C:nucleus"/>
    <property type="evidence" value="ECO:0007669"/>
    <property type="project" value="UniProtKB-SubCell"/>
</dbReference>
<dbReference type="AlphaFoldDB" id="A0A9N8Z4G2"/>
<dbReference type="Pfam" id="PF03980">
    <property type="entry name" value="Nnf1"/>
    <property type="match status" value="1"/>
</dbReference>
<accession>A0A9N8Z4G2</accession>
<keyword evidence="3" id="KW-0158">Chromosome</keyword>
<dbReference type="PANTHER" id="PTHR15459:SF3">
    <property type="entry name" value="POLYAMINE-MODULATED FACTOR 1"/>
    <property type="match status" value="1"/>
</dbReference>
<evidence type="ECO:0000256" key="4">
    <source>
        <dbReference type="ARBA" id="ARBA00022618"/>
    </source>
</evidence>